<dbReference type="InterPro" id="IPR044000">
    <property type="entry name" value="Phage_tube_2"/>
</dbReference>
<dbReference type="EMBL" id="JAUSXB010000001">
    <property type="protein sequence ID" value="MDQ0672937.1"/>
    <property type="molecule type" value="Genomic_DNA"/>
</dbReference>
<evidence type="ECO:0000313" key="1">
    <source>
        <dbReference type="EMBL" id="MDQ0672937.1"/>
    </source>
</evidence>
<gene>
    <name evidence="1" type="ORF">QFZ36_000498</name>
</gene>
<proteinExistence type="predicted"/>
<dbReference type="RefSeq" id="WP_306633648.1">
    <property type="nucleotide sequence ID" value="NZ_JAUSXB010000001.1"/>
</dbReference>
<evidence type="ECO:0000313" key="2">
    <source>
        <dbReference type="Proteomes" id="UP001236806"/>
    </source>
</evidence>
<organism evidence="1 2">
    <name type="scientific">Pseudarthrobacter siccitolerans</name>
    <dbReference type="NCBI Taxonomy" id="861266"/>
    <lineage>
        <taxon>Bacteria</taxon>
        <taxon>Bacillati</taxon>
        <taxon>Actinomycetota</taxon>
        <taxon>Actinomycetes</taxon>
        <taxon>Micrococcales</taxon>
        <taxon>Micrococcaceae</taxon>
        <taxon>Pseudarthrobacter</taxon>
    </lineage>
</organism>
<accession>A0ABU0PGY3</accession>
<reference evidence="1 2" key="1">
    <citation type="submission" date="2023-07" db="EMBL/GenBank/DDBJ databases">
        <title>Comparative genomics of wheat-associated soil bacteria to identify genetic determinants of phenazine resistance.</title>
        <authorList>
            <person name="Mouncey N."/>
        </authorList>
    </citation>
    <scope>NUCLEOTIDE SEQUENCE [LARGE SCALE GENOMIC DNA]</scope>
    <source>
        <strain evidence="1 2">W1I3</strain>
    </source>
</reference>
<name>A0ABU0PGY3_9MICC</name>
<keyword evidence="2" id="KW-1185">Reference proteome</keyword>
<protein>
    <submittedName>
        <fullName evidence="1">Uncharacterized protein</fullName>
    </submittedName>
</protein>
<comment type="caution">
    <text evidence="1">The sequence shown here is derived from an EMBL/GenBank/DDBJ whole genome shotgun (WGS) entry which is preliminary data.</text>
</comment>
<dbReference type="Pfam" id="PF18906">
    <property type="entry name" value="Phage_tube_2"/>
    <property type="match status" value="1"/>
</dbReference>
<sequence>MSNSEIGRKVAYGIGKESTAGTAVAPTYWPKQLEADFMQKSDKEMNESALGVLDKYNSAEIMRDYGQGKIKGKICDKSIGLILASAFGAAPVSSDNADSDATIKDHTYSQSQVSEQLTLTLALKDALRDERYAYGVMSSFDFEAAVGQWATWAADFISKKPTTSAGNTVAYVAENEFKAKHISVKLASTVAGLSGATAISLKDVKFNVSKNAEPWYALGSNDPSKIHTKEVEIKGDFTALFDSATHHDAFFANTNQAMSITLVNTDVTIGAAANPKLVFIFPKVNFSDWGTDQGLGSIVEQSIGFQALYSLTDGYSWNAVLTNAVASY</sequence>
<dbReference type="Proteomes" id="UP001236806">
    <property type="component" value="Unassembled WGS sequence"/>
</dbReference>